<evidence type="ECO:0000256" key="2">
    <source>
        <dbReference type="RuleBase" id="RU361277"/>
    </source>
</evidence>
<comment type="cofactor">
    <cofactor evidence="2">
        <name>Zn(2+)</name>
        <dbReference type="ChEBI" id="CHEBI:29105"/>
    </cofactor>
</comment>
<dbReference type="SMART" id="SM00829">
    <property type="entry name" value="PKS_ER"/>
    <property type="match status" value="1"/>
</dbReference>
<comment type="similarity">
    <text evidence="2">Belongs to the zinc-containing alcohol dehydrogenase family.</text>
</comment>
<feature type="domain" description="Enoyl reductase (ER)" evidence="3">
    <location>
        <begin position="11"/>
        <end position="324"/>
    </location>
</feature>
<dbReference type="InterPro" id="IPR002328">
    <property type="entry name" value="ADH_Zn_CS"/>
</dbReference>
<dbReference type="InterPro" id="IPR013154">
    <property type="entry name" value="ADH-like_N"/>
</dbReference>
<keyword evidence="1" id="KW-0560">Oxidoreductase</keyword>
<dbReference type="RefSeq" id="WP_345417295.1">
    <property type="nucleotide sequence ID" value="NZ_BAABGT010000032.1"/>
</dbReference>
<keyword evidence="2" id="KW-0862">Zinc</keyword>
<organism evidence="4 5">
    <name type="scientific">Pseudonocardia xishanensis</name>
    <dbReference type="NCBI Taxonomy" id="630995"/>
    <lineage>
        <taxon>Bacteria</taxon>
        <taxon>Bacillati</taxon>
        <taxon>Actinomycetota</taxon>
        <taxon>Actinomycetes</taxon>
        <taxon>Pseudonocardiales</taxon>
        <taxon>Pseudonocardiaceae</taxon>
        <taxon>Pseudonocardia</taxon>
    </lineage>
</organism>
<proteinExistence type="inferred from homology"/>
<accession>A0ABP8RRL9</accession>
<protein>
    <submittedName>
        <fullName evidence="4">Zinc-binding dehydrogenase</fullName>
    </submittedName>
</protein>
<dbReference type="PROSITE" id="PS01162">
    <property type="entry name" value="QOR_ZETA_CRYSTAL"/>
    <property type="match status" value="1"/>
</dbReference>
<dbReference type="Pfam" id="PF00107">
    <property type="entry name" value="ADH_zinc_N"/>
    <property type="match status" value="1"/>
</dbReference>
<dbReference type="InterPro" id="IPR011032">
    <property type="entry name" value="GroES-like_sf"/>
</dbReference>
<gene>
    <name evidence="4" type="ORF">GCM10023175_28540</name>
</gene>
<dbReference type="SUPFAM" id="SSF51735">
    <property type="entry name" value="NAD(P)-binding Rossmann-fold domains"/>
    <property type="match status" value="1"/>
</dbReference>
<dbReference type="Gene3D" id="3.90.180.10">
    <property type="entry name" value="Medium-chain alcohol dehydrogenases, catalytic domain"/>
    <property type="match status" value="1"/>
</dbReference>
<evidence type="ECO:0000313" key="5">
    <source>
        <dbReference type="Proteomes" id="UP001501598"/>
    </source>
</evidence>
<sequence>MRAYVVREHDGVWSASWESDHPEPVCPADGVVVEPRAAALAWSDVLQQTGGYVGAVPAPPFVSGHELAGVVVEAGPAAEFAVGERVFGFLPRPGAFAERVAASSAFVRRIPDELTDLDAAAITTSFLTADVGLFTVGRLEPGQSVLVQSAAGGVGRAAVQLARAVGVELVIATAGSPVRQAEAVALGATRVTGYDEFPEVVRELTGGRGVDVVLESVGGEVFDRSAEALAPFGRLVTIGASAGVPPRRLKLPFLWQRSVTVGGLHIANLLGGSPELLEPSWQRVLGLLAKGELDAGVALVIGPDEIPRGAEALRGRAVSGRVLLDFTR</sequence>
<dbReference type="InterPro" id="IPR013149">
    <property type="entry name" value="ADH-like_C"/>
</dbReference>
<dbReference type="InterPro" id="IPR002364">
    <property type="entry name" value="Quin_OxRdtase/zeta-crystal_CS"/>
</dbReference>
<dbReference type="SUPFAM" id="SSF50129">
    <property type="entry name" value="GroES-like"/>
    <property type="match status" value="1"/>
</dbReference>
<dbReference type="EMBL" id="BAABGT010000032">
    <property type="protein sequence ID" value="GAA4546400.1"/>
    <property type="molecule type" value="Genomic_DNA"/>
</dbReference>
<dbReference type="PANTHER" id="PTHR43677:SF4">
    <property type="entry name" value="QUINONE OXIDOREDUCTASE-LIKE PROTEIN 2"/>
    <property type="match status" value="1"/>
</dbReference>
<dbReference type="Pfam" id="PF08240">
    <property type="entry name" value="ADH_N"/>
    <property type="match status" value="1"/>
</dbReference>
<dbReference type="InterPro" id="IPR036291">
    <property type="entry name" value="NAD(P)-bd_dom_sf"/>
</dbReference>
<dbReference type="PANTHER" id="PTHR43677">
    <property type="entry name" value="SHORT-CHAIN DEHYDROGENASE/REDUCTASE"/>
    <property type="match status" value="1"/>
</dbReference>
<keyword evidence="2" id="KW-0479">Metal-binding</keyword>
<dbReference type="Gene3D" id="3.40.50.720">
    <property type="entry name" value="NAD(P)-binding Rossmann-like Domain"/>
    <property type="match status" value="1"/>
</dbReference>
<comment type="caution">
    <text evidence="4">The sequence shown here is derived from an EMBL/GenBank/DDBJ whole genome shotgun (WGS) entry which is preliminary data.</text>
</comment>
<dbReference type="Proteomes" id="UP001501598">
    <property type="component" value="Unassembled WGS sequence"/>
</dbReference>
<name>A0ABP8RRL9_9PSEU</name>
<evidence type="ECO:0000313" key="4">
    <source>
        <dbReference type="EMBL" id="GAA4546400.1"/>
    </source>
</evidence>
<dbReference type="InterPro" id="IPR051397">
    <property type="entry name" value="Zn-ADH-like_protein"/>
</dbReference>
<dbReference type="InterPro" id="IPR020843">
    <property type="entry name" value="ER"/>
</dbReference>
<reference evidence="5" key="1">
    <citation type="journal article" date="2019" name="Int. J. Syst. Evol. Microbiol.">
        <title>The Global Catalogue of Microorganisms (GCM) 10K type strain sequencing project: providing services to taxonomists for standard genome sequencing and annotation.</title>
        <authorList>
            <consortium name="The Broad Institute Genomics Platform"/>
            <consortium name="The Broad Institute Genome Sequencing Center for Infectious Disease"/>
            <person name="Wu L."/>
            <person name="Ma J."/>
        </authorList>
    </citation>
    <scope>NUCLEOTIDE SEQUENCE [LARGE SCALE GENOMIC DNA]</scope>
    <source>
        <strain evidence="5">JCM 17906</strain>
    </source>
</reference>
<keyword evidence="5" id="KW-1185">Reference proteome</keyword>
<evidence type="ECO:0000256" key="1">
    <source>
        <dbReference type="ARBA" id="ARBA00023002"/>
    </source>
</evidence>
<evidence type="ECO:0000259" key="3">
    <source>
        <dbReference type="SMART" id="SM00829"/>
    </source>
</evidence>
<dbReference type="PROSITE" id="PS00059">
    <property type="entry name" value="ADH_ZINC"/>
    <property type="match status" value="1"/>
</dbReference>